<organism evidence="4 5">
    <name type="scientific">Corynebacterium choanae</name>
    <dbReference type="NCBI Taxonomy" id="1862358"/>
    <lineage>
        <taxon>Bacteria</taxon>
        <taxon>Bacillati</taxon>
        <taxon>Actinomycetota</taxon>
        <taxon>Actinomycetes</taxon>
        <taxon>Mycobacteriales</taxon>
        <taxon>Corynebacteriaceae</taxon>
        <taxon>Corynebacterium</taxon>
    </lineage>
</organism>
<evidence type="ECO:0000256" key="3">
    <source>
        <dbReference type="SAM" id="Phobius"/>
    </source>
</evidence>
<keyword evidence="4" id="KW-0132">Cell division</keyword>
<name>A0A3G6J768_9CORY</name>
<reference evidence="4 5" key="1">
    <citation type="submission" date="2018-11" db="EMBL/GenBank/DDBJ databases">
        <authorList>
            <person name="Kleinhagauer T."/>
            <person name="Glaeser S.P."/>
            <person name="Spergser J."/>
            <person name="Ruckert C."/>
            <person name="Kaempfer P."/>
            <person name="Busse H.-J."/>
        </authorList>
    </citation>
    <scope>NUCLEOTIDE SEQUENCE [LARGE SCALE GENOMIC DNA]</scope>
    <source>
        <strain evidence="4 5">200CH</strain>
    </source>
</reference>
<evidence type="ECO:0000256" key="2">
    <source>
        <dbReference type="SAM" id="MobiDB-lite"/>
    </source>
</evidence>
<dbReference type="RefSeq" id="WP_123928736.1">
    <property type="nucleotide sequence ID" value="NZ_CP033896.1"/>
</dbReference>
<protein>
    <submittedName>
        <fullName evidence="4">Cell division protein FtsL</fullName>
    </submittedName>
</protein>
<keyword evidence="5" id="KW-1185">Reference proteome</keyword>
<keyword evidence="4" id="KW-0131">Cell cycle</keyword>
<feature type="coiled-coil region" evidence="1">
    <location>
        <begin position="102"/>
        <end position="129"/>
    </location>
</feature>
<accession>A0A3G6J768</accession>
<sequence>MTMQTTQAPRQSHRVQQAATSTRTPVLPRPSTVPRTFPQRHPVPQRIPSTKPVRSIRGRRVVTEQPNPTKVRFVLVLLAVLITGLSATMYLSGVTAQQTFQIAQLTEENVQLDNQLETLRRDVELASSSASIARNAADAGLVVADQPGIIAVDPAGAQTVLREPDPAATRPIIDVNGQQVRPIVATSDPAQTEGLTDQRLAPQQPVVVPGVPQLDAVAPYAPNTPASRSGAGQ</sequence>
<dbReference type="EMBL" id="CP033896">
    <property type="protein sequence ID" value="AZA13955.1"/>
    <property type="molecule type" value="Genomic_DNA"/>
</dbReference>
<feature type="compositionally biased region" description="Polar residues" evidence="2">
    <location>
        <begin position="1"/>
        <end position="24"/>
    </location>
</feature>
<keyword evidence="1" id="KW-0175">Coiled coil</keyword>
<gene>
    <name evidence="4" type="primary">ftsL</name>
    <name evidence="4" type="ORF">CCHOA_07815</name>
</gene>
<evidence type="ECO:0000256" key="1">
    <source>
        <dbReference type="SAM" id="Coils"/>
    </source>
</evidence>
<keyword evidence="3" id="KW-0812">Transmembrane</keyword>
<evidence type="ECO:0000313" key="4">
    <source>
        <dbReference type="EMBL" id="AZA13955.1"/>
    </source>
</evidence>
<dbReference type="KEGG" id="ccho:CCHOA_07815"/>
<feature type="region of interest" description="Disordered" evidence="2">
    <location>
        <begin position="1"/>
        <end position="55"/>
    </location>
</feature>
<feature type="transmembrane region" description="Helical" evidence="3">
    <location>
        <begin position="73"/>
        <end position="91"/>
    </location>
</feature>
<evidence type="ECO:0000313" key="5">
    <source>
        <dbReference type="Proteomes" id="UP000269019"/>
    </source>
</evidence>
<dbReference type="Proteomes" id="UP000269019">
    <property type="component" value="Chromosome"/>
</dbReference>
<keyword evidence="3" id="KW-1133">Transmembrane helix</keyword>
<dbReference type="OrthoDB" id="4424797at2"/>
<dbReference type="GO" id="GO:0051301">
    <property type="term" value="P:cell division"/>
    <property type="evidence" value="ECO:0007669"/>
    <property type="project" value="UniProtKB-KW"/>
</dbReference>
<proteinExistence type="predicted"/>
<dbReference type="AlphaFoldDB" id="A0A3G6J768"/>
<keyword evidence="3" id="KW-0472">Membrane</keyword>